<dbReference type="OrthoDB" id="573491at2"/>
<dbReference type="Proteomes" id="UP000032452">
    <property type="component" value="Unassembled WGS sequence"/>
</dbReference>
<keyword evidence="2" id="KW-1185">Reference proteome</keyword>
<protein>
    <recommendedName>
        <fullName evidence="3">Restriction endonuclease subunit S</fullName>
    </recommendedName>
</protein>
<evidence type="ECO:0008006" key="3">
    <source>
        <dbReference type="Google" id="ProtNLM"/>
    </source>
</evidence>
<evidence type="ECO:0000313" key="2">
    <source>
        <dbReference type="Proteomes" id="UP000032452"/>
    </source>
</evidence>
<dbReference type="AlphaFoldDB" id="A0A0D8ZQS9"/>
<reference evidence="1 2" key="1">
    <citation type="submission" date="2015-02" db="EMBL/GenBank/DDBJ databases">
        <title>Draft genome of a novel marine cyanobacterium (Chroococcales) isolated from South Atlantic Ocean.</title>
        <authorList>
            <person name="Rigonato J."/>
            <person name="Alvarenga D.O."/>
            <person name="Branco L.H."/>
            <person name="Varani A.M."/>
            <person name="Brandini F.P."/>
            <person name="Fiore M.F."/>
        </authorList>
    </citation>
    <scope>NUCLEOTIDE SEQUENCE [LARGE SCALE GENOMIC DNA]</scope>
    <source>
        <strain evidence="1 2">CENA595</strain>
    </source>
</reference>
<accession>A0A0D8ZQS9</accession>
<dbReference type="EMBL" id="JYON01000039">
    <property type="protein sequence ID" value="KJH69576.1"/>
    <property type="molecule type" value="Genomic_DNA"/>
</dbReference>
<comment type="caution">
    <text evidence="1">The sequence shown here is derived from an EMBL/GenBank/DDBJ whole genome shotgun (WGS) entry which is preliminary data.</text>
</comment>
<dbReference type="RefSeq" id="WP_045057081.1">
    <property type="nucleotide sequence ID" value="NZ_CAWMDP010000043.1"/>
</dbReference>
<evidence type="ECO:0000313" key="1">
    <source>
        <dbReference type="EMBL" id="KJH69576.1"/>
    </source>
</evidence>
<proteinExistence type="predicted"/>
<sequence length="114" mass="13225">MALPSNFDDLLNQIGIELNELNSILSQSIKIVRERINLFPENIILMQIYSTLNNYALFAQNTQRRTQEAIEYLANSENISEENIREFGEDLSEQLGRIIEAKIVVNTIRNRLEK</sequence>
<name>A0A0D8ZQS9_9CYAN</name>
<gene>
    <name evidence="1" type="ORF">UH38_23190</name>
</gene>
<organism evidence="1 2">
    <name type="scientific">Aliterella atlantica CENA595</name>
    <dbReference type="NCBI Taxonomy" id="1618023"/>
    <lineage>
        <taxon>Bacteria</taxon>
        <taxon>Bacillati</taxon>
        <taxon>Cyanobacteriota</taxon>
        <taxon>Cyanophyceae</taxon>
        <taxon>Chroococcidiopsidales</taxon>
        <taxon>Aliterellaceae</taxon>
        <taxon>Aliterella</taxon>
    </lineage>
</organism>